<protein>
    <submittedName>
        <fullName evidence="1">Uncharacterized protein</fullName>
    </submittedName>
</protein>
<dbReference type="InterPro" id="IPR032675">
    <property type="entry name" value="LRR_dom_sf"/>
</dbReference>
<comment type="caution">
    <text evidence="1">The sequence shown here is derived from an EMBL/GenBank/DDBJ whole genome shotgun (WGS) entry which is preliminary data.</text>
</comment>
<sequence>MPIDTETSNACMTPAVIRLTGLYLSRSNLITSLRVCSLWHKVLEPLLWETLSLQNQPCNHIPRQPTPTLCLRNRHHIRHLVETGSNSLLKFFAFSTTPRPLRLTSIRVSLLSPEILMITQQNADTLTSFSCRSNRLRRGEADQEAQTLWYRQLFMVLEMVPHLTDLAIGPVVLIDPPTTVFSKVARSLMRLELDRVKVADRSWYDQSIQSIQALSAVEPFPKLETLVMVWNDLPPLCQLELIRKAPKLKSLTWKRGTQLLVQAWLSLALPPPDSLTSLDVAHSHIEDGDMARILTMIPHLTSLNVKSSPFGPQSCTQLLEHHAPNVTMLDVSDCPQVTSTMVMTLLSSMPSLLRFSSNRVDAGYIARPFLHALLGVTPSSLPVLSHGQSPQPLEDRPWACLGLVELDISIVGLGSSESPSPAQTRYLIYEQLSRLASLEVLCLGEGDGSTLRPGNEWLDMTLAHDLDKLSSLKRLRSLDIRNLKAKMGDEEIDWMAHEWSKLEVVRGNLNCGIGTSAARTLVRRLKCKRPDVVYYSE</sequence>
<dbReference type="AlphaFoldDB" id="A0A9P5RTX7"/>
<organism evidence="1 2">
    <name type="scientific">Linnemannia schmuckeri</name>
    <dbReference type="NCBI Taxonomy" id="64567"/>
    <lineage>
        <taxon>Eukaryota</taxon>
        <taxon>Fungi</taxon>
        <taxon>Fungi incertae sedis</taxon>
        <taxon>Mucoromycota</taxon>
        <taxon>Mortierellomycotina</taxon>
        <taxon>Mortierellomycetes</taxon>
        <taxon>Mortierellales</taxon>
        <taxon>Mortierellaceae</taxon>
        <taxon>Linnemannia</taxon>
    </lineage>
</organism>
<proteinExistence type="predicted"/>
<evidence type="ECO:0000313" key="1">
    <source>
        <dbReference type="EMBL" id="KAF9147516.1"/>
    </source>
</evidence>
<gene>
    <name evidence="1" type="ORF">BG015_010821</name>
</gene>
<evidence type="ECO:0000313" key="2">
    <source>
        <dbReference type="Proteomes" id="UP000748756"/>
    </source>
</evidence>
<dbReference type="Proteomes" id="UP000748756">
    <property type="component" value="Unassembled WGS sequence"/>
</dbReference>
<dbReference type="OrthoDB" id="2394332at2759"/>
<reference evidence="1" key="1">
    <citation type="journal article" date="2020" name="Fungal Divers.">
        <title>Resolving the Mortierellaceae phylogeny through synthesis of multi-gene phylogenetics and phylogenomics.</title>
        <authorList>
            <person name="Vandepol N."/>
            <person name="Liber J."/>
            <person name="Desiro A."/>
            <person name="Na H."/>
            <person name="Kennedy M."/>
            <person name="Barry K."/>
            <person name="Grigoriev I.V."/>
            <person name="Miller A.N."/>
            <person name="O'Donnell K."/>
            <person name="Stajich J.E."/>
            <person name="Bonito G."/>
        </authorList>
    </citation>
    <scope>NUCLEOTIDE SEQUENCE</scope>
    <source>
        <strain evidence="1">NRRL 6426</strain>
    </source>
</reference>
<accession>A0A9P5RTX7</accession>
<dbReference type="SUPFAM" id="SSF52047">
    <property type="entry name" value="RNI-like"/>
    <property type="match status" value="1"/>
</dbReference>
<dbReference type="Gene3D" id="3.80.10.10">
    <property type="entry name" value="Ribonuclease Inhibitor"/>
    <property type="match status" value="1"/>
</dbReference>
<dbReference type="EMBL" id="JAAAUQ010000798">
    <property type="protein sequence ID" value="KAF9147516.1"/>
    <property type="molecule type" value="Genomic_DNA"/>
</dbReference>
<name>A0A9P5RTX7_9FUNG</name>
<keyword evidence="2" id="KW-1185">Reference proteome</keyword>